<comment type="similarity">
    <text evidence="2">Belongs to the bacterial solute-binding protein 5 family.</text>
</comment>
<dbReference type="GO" id="GO:1904680">
    <property type="term" value="F:peptide transmembrane transporter activity"/>
    <property type="evidence" value="ECO:0007669"/>
    <property type="project" value="TreeGrafter"/>
</dbReference>
<dbReference type="SUPFAM" id="SSF53850">
    <property type="entry name" value="Periplasmic binding protein-like II"/>
    <property type="match status" value="1"/>
</dbReference>
<keyword evidence="4" id="KW-0732">Signal</keyword>
<accession>A0A7W6P1S3</accession>
<reference evidence="6 7" key="1">
    <citation type="submission" date="2020-08" db="EMBL/GenBank/DDBJ databases">
        <title>Genomic Encyclopedia of Type Strains, Phase IV (KMG-IV): sequencing the most valuable type-strain genomes for metagenomic binning, comparative biology and taxonomic classification.</title>
        <authorList>
            <person name="Goeker M."/>
        </authorList>
    </citation>
    <scope>NUCLEOTIDE SEQUENCE [LARGE SCALE GENOMIC DNA]</scope>
    <source>
        <strain evidence="6 7">DSM 26385</strain>
    </source>
</reference>
<proteinExistence type="inferred from homology"/>
<dbReference type="InterPro" id="IPR039424">
    <property type="entry name" value="SBP_5"/>
</dbReference>
<dbReference type="PANTHER" id="PTHR30290">
    <property type="entry name" value="PERIPLASMIC BINDING COMPONENT OF ABC TRANSPORTER"/>
    <property type="match status" value="1"/>
</dbReference>
<dbReference type="Gene3D" id="3.10.105.10">
    <property type="entry name" value="Dipeptide-binding Protein, Domain 3"/>
    <property type="match status" value="1"/>
</dbReference>
<protein>
    <submittedName>
        <fullName evidence="6">Peptide/nickel transport system substrate-binding protein</fullName>
    </submittedName>
</protein>
<comment type="caution">
    <text evidence="6">The sequence shown here is derived from an EMBL/GenBank/DDBJ whole genome shotgun (WGS) entry which is preliminary data.</text>
</comment>
<evidence type="ECO:0000313" key="6">
    <source>
        <dbReference type="EMBL" id="MBB4103146.1"/>
    </source>
</evidence>
<dbReference type="PIRSF" id="PIRSF002741">
    <property type="entry name" value="MppA"/>
    <property type="match status" value="1"/>
</dbReference>
<dbReference type="Gene3D" id="3.90.76.10">
    <property type="entry name" value="Dipeptide-binding Protein, Domain 1"/>
    <property type="match status" value="1"/>
</dbReference>
<comment type="subcellular location">
    <subcellularLocation>
        <location evidence="1">Periplasm</location>
    </subcellularLocation>
</comment>
<dbReference type="Gene3D" id="3.40.190.10">
    <property type="entry name" value="Periplasmic binding protein-like II"/>
    <property type="match status" value="1"/>
</dbReference>
<organism evidence="6 7">
    <name type="scientific">Allorhizobium borbori</name>
    <dbReference type="NCBI Taxonomy" id="485907"/>
    <lineage>
        <taxon>Bacteria</taxon>
        <taxon>Pseudomonadati</taxon>
        <taxon>Pseudomonadota</taxon>
        <taxon>Alphaproteobacteria</taxon>
        <taxon>Hyphomicrobiales</taxon>
        <taxon>Rhizobiaceae</taxon>
        <taxon>Rhizobium/Agrobacterium group</taxon>
        <taxon>Allorhizobium</taxon>
    </lineage>
</organism>
<feature type="domain" description="Solute-binding protein family 5" evidence="5">
    <location>
        <begin position="75"/>
        <end position="426"/>
    </location>
</feature>
<evidence type="ECO:0000256" key="4">
    <source>
        <dbReference type="ARBA" id="ARBA00022729"/>
    </source>
</evidence>
<evidence type="ECO:0000259" key="5">
    <source>
        <dbReference type="Pfam" id="PF00496"/>
    </source>
</evidence>
<dbReference type="GO" id="GO:0030288">
    <property type="term" value="C:outer membrane-bounded periplasmic space"/>
    <property type="evidence" value="ECO:0007669"/>
    <property type="project" value="UniProtKB-ARBA"/>
</dbReference>
<evidence type="ECO:0000313" key="7">
    <source>
        <dbReference type="Proteomes" id="UP000584824"/>
    </source>
</evidence>
<dbReference type="AlphaFoldDB" id="A0A7W6P1S3"/>
<evidence type="ECO:0000256" key="3">
    <source>
        <dbReference type="ARBA" id="ARBA00022448"/>
    </source>
</evidence>
<gene>
    <name evidence="6" type="ORF">GGQ66_001701</name>
</gene>
<keyword evidence="3" id="KW-0813">Transport</keyword>
<dbReference type="RefSeq" id="WP_183791370.1">
    <property type="nucleotide sequence ID" value="NZ_JACIDU010000005.1"/>
</dbReference>
<name>A0A7W6P1S3_9HYPH</name>
<keyword evidence="7" id="KW-1185">Reference proteome</keyword>
<evidence type="ECO:0000256" key="1">
    <source>
        <dbReference type="ARBA" id="ARBA00004418"/>
    </source>
</evidence>
<dbReference type="InterPro" id="IPR000914">
    <property type="entry name" value="SBP_5_dom"/>
</dbReference>
<sequence length="530" mass="57229">MAFKHQFRTSVFAVALVVAASGGLFGTVALAEDLRVGTQFKLMTLDPHYADLSETNSLLSHIYEHLVTQDAQMNPQPQLATSWKRLSQTQWEFKLREGVKFHDGSPLTTQDVIYSIERIRDFLKPPSGGYRSYTQAIKSVTAPDPLTVVIETTNDIPTLPLMMTPIFIMPHKADGFATTEALNAAAKPVGTGPYKFESWQSGETLNLVRNDAYWGAAPAWSNVRFRVIESPAARVAALTTGDVDVADYIPARDVAGLEQRGVKVESTAAARSNFLQFDLDRDKLPGVTDKAGKEIGNPFKDKRVRQALTMASDRAFIADKILLGYGTAAAQIFPPGLAGTSENLKVTPPDYEGAKTLLAEAGFPDGFNVVLAGPGGRYPGDSESLQSIAQNWARIGVNVQPVVSPFSVYTTKRSNGDYPAWYGGCSGEAVTFCLGAILGSADTGAGTGSLNFGKYKNPEFDAMLAKAMTMEDGPDRNAALAKATEFVMADYPTLPLYHFHLIVGHGQKVSSYAVHPRGWTTAMQAAPSSK</sequence>
<dbReference type="Proteomes" id="UP000584824">
    <property type="component" value="Unassembled WGS sequence"/>
</dbReference>
<dbReference type="GO" id="GO:0015833">
    <property type="term" value="P:peptide transport"/>
    <property type="evidence" value="ECO:0007669"/>
    <property type="project" value="TreeGrafter"/>
</dbReference>
<dbReference type="CDD" id="cd08498">
    <property type="entry name" value="PBP2_NikA_DppA_OppA_like_2"/>
    <property type="match status" value="1"/>
</dbReference>
<dbReference type="PANTHER" id="PTHR30290:SF9">
    <property type="entry name" value="OLIGOPEPTIDE-BINDING PROTEIN APPA"/>
    <property type="match status" value="1"/>
</dbReference>
<dbReference type="InterPro" id="IPR030678">
    <property type="entry name" value="Peptide/Ni-bd"/>
</dbReference>
<evidence type="ECO:0000256" key="2">
    <source>
        <dbReference type="ARBA" id="ARBA00005695"/>
    </source>
</evidence>
<dbReference type="Pfam" id="PF00496">
    <property type="entry name" value="SBP_bac_5"/>
    <property type="match status" value="1"/>
</dbReference>
<dbReference type="GO" id="GO:0043190">
    <property type="term" value="C:ATP-binding cassette (ABC) transporter complex"/>
    <property type="evidence" value="ECO:0007669"/>
    <property type="project" value="InterPro"/>
</dbReference>
<dbReference type="EMBL" id="JACIDU010000005">
    <property type="protein sequence ID" value="MBB4103146.1"/>
    <property type="molecule type" value="Genomic_DNA"/>
</dbReference>